<dbReference type="EMBL" id="BTGU01000092">
    <property type="protein sequence ID" value="GMN59889.1"/>
    <property type="molecule type" value="Genomic_DNA"/>
</dbReference>
<organism evidence="1 2">
    <name type="scientific">Ficus carica</name>
    <name type="common">Common fig</name>
    <dbReference type="NCBI Taxonomy" id="3494"/>
    <lineage>
        <taxon>Eukaryota</taxon>
        <taxon>Viridiplantae</taxon>
        <taxon>Streptophyta</taxon>
        <taxon>Embryophyta</taxon>
        <taxon>Tracheophyta</taxon>
        <taxon>Spermatophyta</taxon>
        <taxon>Magnoliopsida</taxon>
        <taxon>eudicotyledons</taxon>
        <taxon>Gunneridae</taxon>
        <taxon>Pentapetalae</taxon>
        <taxon>rosids</taxon>
        <taxon>fabids</taxon>
        <taxon>Rosales</taxon>
        <taxon>Moraceae</taxon>
        <taxon>Ficeae</taxon>
        <taxon>Ficus</taxon>
    </lineage>
</organism>
<dbReference type="AlphaFoldDB" id="A0AA88DR06"/>
<dbReference type="Proteomes" id="UP001187192">
    <property type="component" value="Unassembled WGS sequence"/>
</dbReference>
<reference evidence="1" key="1">
    <citation type="submission" date="2023-07" db="EMBL/GenBank/DDBJ databases">
        <title>draft genome sequence of fig (Ficus carica).</title>
        <authorList>
            <person name="Takahashi T."/>
            <person name="Nishimura K."/>
        </authorList>
    </citation>
    <scope>NUCLEOTIDE SEQUENCE</scope>
</reference>
<evidence type="ECO:0000313" key="2">
    <source>
        <dbReference type="Proteomes" id="UP001187192"/>
    </source>
</evidence>
<sequence length="263" mass="30428">MKGCYHTSGFGPSYRSGSPSYHFLSDKFKILHYGNVSTFITAYGDAKREDDYLEFLLWPSNQGCIISSFDDLLLMRKRVVLCASPIAPATPNFDNLDKLEEEEEDYLHLRLRTRLHLHPHITVRGQAMKARLGVVRGRLRLAHFYFDVRSNTYVLKAWELLYDDDYNHNNNASWDLVHDVLIKRSDESVKLALVALHPEDGDTFFLTRIISREIRHEGYDLFQYKIGSSDDVELVCRCRNGFCAFPLVHPWWPTTIPSLPPST</sequence>
<name>A0AA88DR06_FICCA</name>
<comment type="caution">
    <text evidence="1">The sequence shown here is derived from an EMBL/GenBank/DDBJ whole genome shotgun (WGS) entry which is preliminary data.</text>
</comment>
<accession>A0AA88DR06</accession>
<evidence type="ECO:0000313" key="1">
    <source>
        <dbReference type="EMBL" id="GMN59889.1"/>
    </source>
</evidence>
<proteinExistence type="predicted"/>
<keyword evidence="2" id="KW-1185">Reference proteome</keyword>
<gene>
    <name evidence="1" type="ORF">TIFTF001_028990</name>
</gene>
<protein>
    <submittedName>
        <fullName evidence="1">Uncharacterized protein</fullName>
    </submittedName>
</protein>